<accession>A0A1X0D5J5</accession>
<dbReference type="Proteomes" id="UP000192801">
    <property type="component" value="Unassembled WGS sequence"/>
</dbReference>
<evidence type="ECO:0000313" key="3">
    <source>
        <dbReference type="Proteomes" id="UP000192801"/>
    </source>
</evidence>
<dbReference type="EMBL" id="MVHS01000041">
    <property type="protein sequence ID" value="ORA67686.1"/>
    <property type="molecule type" value="Genomic_DNA"/>
</dbReference>
<organism evidence="2 3">
    <name type="scientific">Mycolicibacterium insubricum</name>
    <dbReference type="NCBI Taxonomy" id="444597"/>
    <lineage>
        <taxon>Bacteria</taxon>
        <taxon>Bacillati</taxon>
        <taxon>Actinomycetota</taxon>
        <taxon>Actinomycetes</taxon>
        <taxon>Mycobacteriales</taxon>
        <taxon>Mycobacteriaceae</taxon>
        <taxon>Mycolicibacterium</taxon>
    </lineage>
</organism>
<dbReference type="STRING" id="444597.BST26_15355"/>
<dbReference type="RefSeq" id="WP_083032127.1">
    <property type="nucleotide sequence ID" value="NZ_AP022618.1"/>
</dbReference>
<reference evidence="2 3" key="1">
    <citation type="submission" date="2016-12" db="EMBL/GenBank/DDBJ databases">
        <title>The new phylogeny of genus Mycobacterium.</title>
        <authorList>
            <person name="Tortoli E."/>
            <person name="Trovato A."/>
            <person name="Cirillo D.M."/>
        </authorList>
    </citation>
    <scope>NUCLEOTIDE SEQUENCE [LARGE SCALE GENOMIC DNA]</scope>
    <source>
        <strain evidence="2 3">DSM 45130</strain>
    </source>
</reference>
<comment type="caution">
    <text evidence="2">The sequence shown here is derived from an EMBL/GenBank/DDBJ whole genome shotgun (WGS) entry which is preliminary data.</text>
</comment>
<feature type="region of interest" description="Disordered" evidence="1">
    <location>
        <begin position="216"/>
        <end position="259"/>
    </location>
</feature>
<evidence type="ECO:0000256" key="1">
    <source>
        <dbReference type="SAM" id="MobiDB-lite"/>
    </source>
</evidence>
<gene>
    <name evidence="2" type="ORF">BST26_15355</name>
</gene>
<name>A0A1X0D5J5_9MYCO</name>
<feature type="compositionally biased region" description="Low complexity" evidence="1">
    <location>
        <begin position="244"/>
        <end position="253"/>
    </location>
</feature>
<sequence length="259" mass="27657">MNELPEPSRWFTDHFGEHSQNVILALAKAGRTAHERALDAKAGSQLTSNEAYGAFWVILPEEVAAHLAFLPGREVIRPTGSRYDLVVFDGTLVFPAKCGRGSSGADRIKLGHSDFRRRVFSLESGTDSGVQEHLEFDYCLAGDLNAAVKDGSFASATQVALVAYDVSARGGLQHVYAGEATLDSSGLVTWHYREELQLHLLDGEGVALTGLNEAAGRFDDAPLPDSDLTLRAPGEPSTQDADAETAASTGTEGAVDDLQ</sequence>
<keyword evidence="3" id="KW-1185">Reference proteome</keyword>
<dbReference type="AlphaFoldDB" id="A0A1X0D5J5"/>
<proteinExistence type="predicted"/>
<protein>
    <submittedName>
        <fullName evidence="2">Uncharacterized protein</fullName>
    </submittedName>
</protein>
<evidence type="ECO:0000313" key="2">
    <source>
        <dbReference type="EMBL" id="ORA67686.1"/>
    </source>
</evidence>
<dbReference type="OrthoDB" id="5099817at2"/>